<proteinExistence type="predicted"/>
<organism evidence="2 3">
    <name type="scientific">Pelobates cultripes</name>
    <name type="common">Western spadefoot toad</name>
    <dbReference type="NCBI Taxonomy" id="61616"/>
    <lineage>
        <taxon>Eukaryota</taxon>
        <taxon>Metazoa</taxon>
        <taxon>Chordata</taxon>
        <taxon>Craniata</taxon>
        <taxon>Vertebrata</taxon>
        <taxon>Euteleostomi</taxon>
        <taxon>Amphibia</taxon>
        <taxon>Batrachia</taxon>
        <taxon>Anura</taxon>
        <taxon>Pelobatoidea</taxon>
        <taxon>Pelobatidae</taxon>
        <taxon>Pelobates</taxon>
    </lineage>
</organism>
<evidence type="ECO:0000313" key="3">
    <source>
        <dbReference type="Proteomes" id="UP001295444"/>
    </source>
</evidence>
<feature type="non-terminal residue" evidence="2">
    <location>
        <position position="1"/>
    </location>
</feature>
<accession>A0AAD1VZ65</accession>
<dbReference type="Proteomes" id="UP001295444">
    <property type="component" value="Chromosome 03"/>
</dbReference>
<feature type="region of interest" description="Disordered" evidence="1">
    <location>
        <begin position="82"/>
        <end position="128"/>
    </location>
</feature>
<protein>
    <submittedName>
        <fullName evidence="2">Uncharacterized protein</fullName>
    </submittedName>
</protein>
<feature type="compositionally biased region" description="Polar residues" evidence="1">
    <location>
        <begin position="1"/>
        <end position="11"/>
    </location>
</feature>
<keyword evidence="3" id="KW-1185">Reference proteome</keyword>
<dbReference type="EMBL" id="OW240914">
    <property type="protein sequence ID" value="CAH2275465.1"/>
    <property type="molecule type" value="Genomic_DNA"/>
</dbReference>
<name>A0AAD1VZ65_PELCU</name>
<dbReference type="AlphaFoldDB" id="A0AAD1VZ65"/>
<sequence>DLISASRSSRGSPYRHSSVHDFDISERSVGGKKSHKSARCIACDAKALEGKKLCGTCLSEAACSPKDPSPEIMKWIQMAVDKSIEQQRANKRPRTTSHRDREDSDFDASFVEAQSGEGEEMYSSEIWT</sequence>
<gene>
    <name evidence="2" type="ORF">PECUL_23A060756</name>
</gene>
<feature type="region of interest" description="Disordered" evidence="1">
    <location>
        <begin position="1"/>
        <end position="37"/>
    </location>
</feature>
<evidence type="ECO:0000256" key="1">
    <source>
        <dbReference type="SAM" id="MobiDB-lite"/>
    </source>
</evidence>
<reference evidence="2" key="1">
    <citation type="submission" date="2022-03" db="EMBL/GenBank/DDBJ databases">
        <authorList>
            <person name="Alioto T."/>
            <person name="Alioto T."/>
            <person name="Gomez Garrido J."/>
        </authorList>
    </citation>
    <scope>NUCLEOTIDE SEQUENCE</scope>
</reference>
<evidence type="ECO:0000313" key="2">
    <source>
        <dbReference type="EMBL" id="CAH2275465.1"/>
    </source>
</evidence>